<dbReference type="Proteomes" id="UP001595884">
    <property type="component" value="Unassembled WGS sequence"/>
</dbReference>
<dbReference type="Gene3D" id="3.40.50.150">
    <property type="entry name" value="Vaccinia Virus protein VP39"/>
    <property type="match status" value="2"/>
</dbReference>
<gene>
    <name evidence="7" type="ORF">ACFO7V_16745</name>
</gene>
<dbReference type="SUPFAM" id="SSF53335">
    <property type="entry name" value="S-adenosyl-L-methionine-dependent methyltransferases"/>
    <property type="match status" value="1"/>
</dbReference>
<comment type="similarity">
    <text evidence="1">Belongs to the N(4)/N(6)-methyltransferase family.</text>
</comment>
<proteinExistence type="inferred from homology"/>
<evidence type="ECO:0000313" key="7">
    <source>
        <dbReference type="EMBL" id="MFC4717772.1"/>
    </source>
</evidence>
<dbReference type="PROSITE" id="PS00092">
    <property type="entry name" value="N6_MTASE"/>
    <property type="match status" value="1"/>
</dbReference>
<dbReference type="Gene3D" id="1.10.1020.10">
    <property type="entry name" value="Adenine-specific Methyltransferase, Domain 2"/>
    <property type="match status" value="1"/>
</dbReference>
<dbReference type="EMBL" id="JBHSHE010000082">
    <property type="protein sequence ID" value="MFC4717772.1"/>
    <property type="molecule type" value="Genomic_DNA"/>
</dbReference>
<dbReference type="InterPro" id="IPR029063">
    <property type="entry name" value="SAM-dependent_MTases_sf"/>
</dbReference>
<evidence type="ECO:0000256" key="2">
    <source>
        <dbReference type="ARBA" id="ARBA00011900"/>
    </source>
</evidence>
<evidence type="ECO:0000256" key="5">
    <source>
        <dbReference type="ARBA" id="ARBA00022691"/>
    </source>
</evidence>
<comment type="catalytic activity">
    <reaction evidence="6">
        <text>a 2'-deoxyadenosine in DNA + S-adenosyl-L-methionine = an N(6)-methyl-2'-deoxyadenosine in DNA + S-adenosyl-L-homocysteine + H(+)</text>
        <dbReference type="Rhea" id="RHEA:15197"/>
        <dbReference type="Rhea" id="RHEA-COMP:12418"/>
        <dbReference type="Rhea" id="RHEA-COMP:12419"/>
        <dbReference type="ChEBI" id="CHEBI:15378"/>
        <dbReference type="ChEBI" id="CHEBI:57856"/>
        <dbReference type="ChEBI" id="CHEBI:59789"/>
        <dbReference type="ChEBI" id="CHEBI:90615"/>
        <dbReference type="ChEBI" id="CHEBI:90616"/>
        <dbReference type="EC" id="2.1.1.72"/>
    </reaction>
</comment>
<evidence type="ECO:0000256" key="6">
    <source>
        <dbReference type="ARBA" id="ARBA00047942"/>
    </source>
</evidence>
<sequence>MRYMGGKGRIAKKLSETILAHTPERSGIYWEPFIGGGAMAARMGNQFEVAKYSDIHPDLILMWQALHDGWEPPAIVTYEEYQELRYAIEPSALRGFVGFGGSFGGRWFEGYARGGNNANGTPRNHQAESARAVLKDIQGIRANTCTSFIQGDALTIEPGPGDVVYCDPPYSGTKNYSKTDRLDHGEFWNAATRWAEAGAYVFVSEYSAPDGWECIWEQPLRSSVRVGSADRHIATERLFTHQATVQDGGHSYATKQEQA</sequence>
<dbReference type="InterPro" id="IPR002052">
    <property type="entry name" value="DNA_methylase_N6_adenine_CS"/>
</dbReference>
<dbReference type="PANTHER" id="PTHR30481:SF3">
    <property type="entry name" value="DNA ADENINE METHYLASE"/>
    <property type="match status" value="1"/>
</dbReference>
<evidence type="ECO:0000256" key="3">
    <source>
        <dbReference type="ARBA" id="ARBA00022603"/>
    </source>
</evidence>
<accession>A0ABV9MP54</accession>
<dbReference type="InterPro" id="IPR023095">
    <property type="entry name" value="Ade_MeTrfase_dom_2"/>
</dbReference>
<evidence type="ECO:0000256" key="1">
    <source>
        <dbReference type="ARBA" id="ARBA00006594"/>
    </source>
</evidence>
<dbReference type="GO" id="GO:0032259">
    <property type="term" value="P:methylation"/>
    <property type="evidence" value="ECO:0007669"/>
    <property type="project" value="UniProtKB-KW"/>
</dbReference>
<dbReference type="GO" id="GO:0008168">
    <property type="term" value="F:methyltransferase activity"/>
    <property type="evidence" value="ECO:0007669"/>
    <property type="project" value="UniProtKB-KW"/>
</dbReference>
<dbReference type="Pfam" id="PF02086">
    <property type="entry name" value="MethyltransfD12"/>
    <property type="match status" value="1"/>
</dbReference>
<keyword evidence="8" id="KW-1185">Reference proteome</keyword>
<evidence type="ECO:0000313" key="8">
    <source>
        <dbReference type="Proteomes" id="UP001595884"/>
    </source>
</evidence>
<dbReference type="InterPro" id="IPR012327">
    <property type="entry name" value="MeTrfase_D12"/>
</dbReference>
<dbReference type="EC" id="2.1.1.72" evidence="2"/>
<keyword evidence="5" id="KW-0949">S-adenosyl-L-methionine</keyword>
<keyword evidence="3 7" id="KW-0489">Methyltransferase</keyword>
<name>A0ABV9MP54_9MICC</name>
<keyword evidence="4" id="KW-0808">Transferase</keyword>
<protein>
    <recommendedName>
        <fullName evidence="2">site-specific DNA-methyltransferase (adenine-specific)</fullName>
        <ecNumber evidence="2">2.1.1.72</ecNumber>
    </recommendedName>
</protein>
<comment type="caution">
    <text evidence="7">The sequence shown here is derived from an EMBL/GenBank/DDBJ whole genome shotgun (WGS) entry which is preliminary data.</text>
</comment>
<dbReference type="PRINTS" id="PR00505">
    <property type="entry name" value="D12N6MTFRASE"/>
</dbReference>
<reference evidence="8" key="1">
    <citation type="journal article" date="2019" name="Int. J. Syst. Evol. Microbiol.">
        <title>The Global Catalogue of Microorganisms (GCM) 10K type strain sequencing project: providing services to taxonomists for standard genome sequencing and annotation.</title>
        <authorList>
            <consortium name="The Broad Institute Genomics Platform"/>
            <consortium name="The Broad Institute Genome Sequencing Center for Infectious Disease"/>
            <person name="Wu L."/>
            <person name="Ma J."/>
        </authorList>
    </citation>
    <scope>NUCLEOTIDE SEQUENCE [LARGE SCALE GENOMIC DNA]</scope>
    <source>
        <strain evidence="8">CGMCC 1.12849</strain>
    </source>
</reference>
<organism evidence="7 8">
    <name type="scientific">Glutamicibacter bergerei</name>
    <dbReference type="NCBI Taxonomy" id="256702"/>
    <lineage>
        <taxon>Bacteria</taxon>
        <taxon>Bacillati</taxon>
        <taxon>Actinomycetota</taxon>
        <taxon>Actinomycetes</taxon>
        <taxon>Micrococcales</taxon>
        <taxon>Micrococcaceae</taxon>
        <taxon>Glutamicibacter</taxon>
    </lineage>
</organism>
<dbReference type="PANTHER" id="PTHR30481">
    <property type="entry name" value="DNA ADENINE METHYLASE"/>
    <property type="match status" value="1"/>
</dbReference>
<evidence type="ECO:0000256" key="4">
    <source>
        <dbReference type="ARBA" id="ARBA00022679"/>
    </source>
</evidence>